<dbReference type="EMBL" id="BTGD01000005">
    <property type="protein sequence ID" value="GMM55541.1"/>
    <property type="molecule type" value="Genomic_DNA"/>
</dbReference>
<reference evidence="2 3" key="1">
    <citation type="journal article" date="2023" name="Elife">
        <title>Identification of key yeast species and microbe-microbe interactions impacting larval growth of Drosophila in the wild.</title>
        <authorList>
            <person name="Mure A."/>
            <person name="Sugiura Y."/>
            <person name="Maeda R."/>
            <person name="Honda K."/>
            <person name="Sakurai N."/>
            <person name="Takahashi Y."/>
            <person name="Watada M."/>
            <person name="Katoh T."/>
            <person name="Gotoh A."/>
            <person name="Gotoh Y."/>
            <person name="Taniguchi I."/>
            <person name="Nakamura K."/>
            <person name="Hayashi T."/>
            <person name="Katayama T."/>
            <person name="Uemura T."/>
            <person name="Hattori Y."/>
        </authorList>
    </citation>
    <scope>NUCLEOTIDE SEQUENCE [LARGE SCALE GENOMIC DNA]</scope>
    <source>
        <strain evidence="2 3">KH-74</strain>
    </source>
</reference>
<evidence type="ECO:0000313" key="2">
    <source>
        <dbReference type="EMBL" id="GMM55541.1"/>
    </source>
</evidence>
<dbReference type="Proteomes" id="UP001377567">
    <property type="component" value="Unassembled WGS sequence"/>
</dbReference>
<sequence>MAYFEPSVISLTSDEIKDLIDTLDARKFEERMRASRLREHQNREGRHQEQSSANVLINHPTIRRGTGIGIQPNDQPLIRPEINTDFSRNQSLEQQNSSTGIPSILNQLGDDQPADVSEDYNMLISHGSGEYTNNTDNQSFPSAFDEQNSNIIAGDRIISASSNIASERNDARNHSEISSTEANPNPFFPVDN</sequence>
<feature type="region of interest" description="Disordered" evidence="1">
    <location>
        <begin position="163"/>
        <end position="192"/>
    </location>
</feature>
<evidence type="ECO:0000256" key="1">
    <source>
        <dbReference type="SAM" id="MobiDB-lite"/>
    </source>
</evidence>
<comment type="caution">
    <text evidence="2">The sequence shown here is derived from an EMBL/GenBank/DDBJ whole genome shotgun (WGS) entry which is preliminary data.</text>
</comment>
<proteinExistence type="predicted"/>
<dbReference type="AlphaFoldDB" id="A0AAV5RXU1"/>
<protein>
    <submittedName>
        <fullName evidence="2">Uncharacterized protein</fullName>
    </submittedName>
</protein>
<accession>A0AAV5RXU1</accession>
<gene>
    <name evidence="2" type="ORF">DAKH74_021570</name>
</gene>
<name>A0AAV5RXU1_MAUHU</name>
<evidence type="ECO:0000313" key="3">
    <source>
        <dbReference type="Proteomes" id="UP001377567"/>
    </source>
</evidence>
<organism evidence="2 3">
    <name type="scientific">Maudiozyma humilis</name>
    <name type="common">Sour dough yeast</name>
    <name type="synonym">Kazachstania humilis</name>
    <dbReference type="NCBI Taxonomy" id="51915"/>
    <lineage>
        <taxon>Eukaryota</taxon>
        <taxon>Fungi</taxon>
        <taxon>Dikarya</taxon>
        <taxon>Ascomycota</taxon>
        <taxon>Saccharomycotina</taxon>
        <taxon>Saccharomycetes</taxon>
        <taxon>Saccharomycetales</taxon>
        <taxon>Saccharomycetaceae</taxon>
        <taxon>Maudiozyma</taxon>
    </lineage>
</organism>
<keyword evidence="3" id="KW-1185">Reference proteome</keyword>